<keyword evidence="1" id="KW-0175">Coiled coil</keyword>
<dbReference type="AlphaFoldDB" id="W9ZAE3"/>
<evidence type="ECO:0000256" key="1">
    <source>
        <dbReference type="SAM" id="Coils"/>
    </source>
</evidence>
<gene>
    <name evidence="2" type="ORF">FOMG_18087</name>
</gene>
<name>W9ZAE3_FUSOX</name>
<reference evidence="2" key="1">
    <citation type="submission" date="2012-04" db="EMBL/GenBank/DDBJ databases">
        <title>The Genome Sequence of Fusarium oxysporum melonis.</title>
        <authorList>
            <consortium name="The Broad Institute Genome Sequencing Platform"/>
            <person name="Ma L.-J."/>
            <person name="Gale L.R."/>
            <person name="Schwartz D.C."/>
            <person name="Zhou S."/>
            <person name="Corby-Kistler H."/>
            <person name="Young S.K."/>
            <person name="Zeng Q."/>
            <person name="Gargeya S."/>
            <person name="Fitzgerald M."/>
            <person name="Haas B."/>
            <person name="Abouelleil A."/>
            <person name="Alvarado L."/>
            <person name="Arachchi H.M."/>
            <person name="Berlin A."/>
            <person name="Brown A."/>
            <person name="Chapman S.B."/>
            <person name="Chen Z."/>
            <person name="Dunbar C."/>
            <person name="Freedman E."/>
            <person name="Gearin G."/>
            <person name="Goldberg J."/>
            <person name="Griggs A."/>
            <person name="Gujja S."/>
            <person name="Heiman D."/>
            <person name="Howarth C."/>
            <person name="Larson L."/>
            <person name="Lui A."/>
            <person name="MacDonald P.J.P."/>
            <person name="Montmayeur A."/>
            <person name="Murphy C."/>
            <person name="Neiman D."/>
            <person name="Pearson M."/>
            <person name="Priest M."/>
            <person name="Roberts A."/>
            <person name="Saif S."/>
            <person name="Shea T."/>
            <person name="Shenoy N."/>
            <person name="Sisk P."/>
            <person name="Stolte C."/>
            <person name="Sykes S."/>
            <person name="Wortman J."/>
            <person name="Nusbaum C."/>
            <person name="Birren B."/>
        </authorList>
    </citation>
    <scope>NUCLEOTIDE SEQUENCE</scope>
    <source>
        <strain evidence="2">26406</strain>
    </source>
</reference>
<proteinExistence type="predicted"/>
<organism evidence="2">
    <name type="scientific">Fusarium oxysporum f. sp. melonis 26406</name>
    <dbReference type="NCBI Taxonomy" id="1089452"/>
    <lineage>
        <taxon>Eukaryota</taxon>
        <taxon>Fungi</taxon>
        <taxon>Dikarya</taxon>
        <taxon>Ascomycota</taxon>
        <taxon>Pezizomycotina</taxon>
        <taxon>Sordariomycetes</taxon>
        <taxon>Hypocreomycetidae</taxon>
        <taxon>Hypocreales</taxon>
        <taxon>Nectriaceae</taxon>
        <taxon>Fusarium</taxon>
        <taxon>Fusarium oxysporum species complex</taxon>
    </lineage>
</organism>
<feature type="coiled-coil region" evidence="1">
    <location>
        <begin position="15"/>
        <end position="70"/>
    </location>
</feature>
<dbReference type="HOGENOM" id="CLU_906267_0_0_1"/>
<dbReference type="Proteomes" id="UP000030703">
    <property type="component" value="Unassembled WGS sequence"/>
</dbReference>
<accession>W9ZAE3</accession>
<sequence>MATVRKIVKDKDVVNYLLKEIVSTLEEDISRLENEQCECVQRLVTNNGTLASKKEMLKEKKTQLEDLEQGSHEVQAIRQESHDGITEKPYENDVPVGCKLLKSHPDPEEHQDTCSKTSWEEDEPDTYVARGYAPEDDEFHFETWSDTESCSGGSITKYDWRLAVVKTRLYTSHINVTQYWTWAGNTQCFQHQVLKDVKPAKWGLFREEINFHVNLAEIEEMEYSIEALRVRIIMKEDAGKLAADGKPRGDVMVSFPRARTMRRFLFFCREKGMKIAKREPEQLNNLWDSMVSEQLPGRGDSHQQLVK</sequence>
<dbReference type="VEuPathDB" id="FungiDB:FOMG_18087"/>
<reference evidence="2" key="2">
    <citation type="submission" date="2012-05" db="EMBL/GenBank/DDBJ databases">
        <title>Annotation of the Genome Sequence of Fusarium oxysporum f. sp. melonis 26406.</title>
        <authorList>
            <consortium name="The Broad Institute Genomics Platform"/>
            <person name="Ma L.-J."/>
            <person name="Corby-Kistler H."/>
            <person name="Broz K."/>
            <person name="Gale L.R."/>
            <person name="Jonkers W."/>
            <person name="O'Donnell K."/>
            <person name="Ploetz R."/>
            <person name="Steinberg C."/>
            <person name="Schwartz D.C."/>
            <person name="VanEtten H."/>
            <person name="Zhou S."/>
            <person name="Young S.K."/>
            <person name="Zeng Q."/>
            <person name="Gargeya S."/>
            <person name="Fitzgerald M."/>
            <person name="Abouelleil A."/>
            <person name="Alvarado L."/>
            <person name="Chapman S.B."/>
            <person name="Gainer-Dewar J."/>
            <person name="Goldberg J."/>
            <person name="Griggs A."/>
            <person name="Gujja S."/>
            <person name="Hansen M."/>
            <person name="Howarth C."/>
            <person name="Imamovic A."/>
            <person name="Ireland A."/>
            <person name="Larimer J."/>
            <person name="McCowan C."/>
            <person name="Murphy C."/>
            <person name="Pearson M."/>
            <person name="Poon T.W."/>
            <person name="Priest M."/>
            <person name="Roberts A."/>
            <person name="Saif S."/>
            <person name="Shea T."/>
            <person name="Sykes S."/>
            <person name="Wortman J."/>
            <person name="Nusbaum C."/>
            <person name="Birren B."/>
        </authorList>
    </citation>
    <scope>NUCLEOTIDE SEQUENCE</scope>
    <source>
        <strain evidence="2">26406</strain>
    </source>
</reference>
<dbReference type="EMBL" id="JH659415">
    <property type="protein sequence ID" value="EXK25233.1"/>
    <property type="molecule type" value="Genomic_DNA"/>
</dbReference>
<evidence type="ECO:0000313" key="2">
    <source>
        <dbReference type="EMBL" id="EXK25233.1"/>
    </source>
</evidence>
<protein>
    <submittedName>
        <fullName evidence="2">Uncharacterized protein</fullName>
    </submittedName>
</protein>